<accession>A0AAE0L3T8</accession>
<keyword evidence="3" id="KW-1185">Reference proteome</keyword>
<feature type="region of interest" description="Disordered" evidence="1">
    <location>
        <begin position="73"/>
        <end position="121"/>
    </location>
</feature>
<comment type="caution">
    <text evidence="2">The sequence shown here is derived from an EMBL/GenBank/DDBJ whole genome shotgun (WGS) entry which is preliminary data.</text>
</comment>
<dbReference type="AlphaFoldDB" id="A0AAE0L3T8"/>
<evidence type="ECO:0000313" key="2">
    <source>
        <dbReference type="EMBL" id="KAK3270784.1"/>
    </source>
</evidence>
<dbReference type="Proteomes" id="UP001190700">
    <property type="component" value="Unassembled WGS sequence"/>
</dbReference>
<gene>
    <name evidence="2" type="ORF">CYMTET_20833</name>
</gene>
<proteinExistence type="predicted"/>
<evidence type="ECO:0000313" key="3">
    <source>
        <dbReference type="Proteomes" id="UP001190700"/>
    </source>
</evidence>
<name>A0AAE0L3T8_9CHLO</name>
<dbReference type="EMBL" id="LGRX02010198">
    <property type="protein sequence ID" value="KAK3270784.1"/>
    <property type="molecule type" value="Genomic_DNA"/>
</dbReference>
<evidence type="ECO:0000256" key="1">
    <source>
        <dbReference type="SAM" id="MobiDB-lite"/>
    </source>
</evidence>
<sequence>MCALVGQPEVCELAAHSFVAEPSALQHFRDAAAAVAAADPPEELSLGRVTFVAIDAPPVPAVLGSVAPPAGGGIEATGVQSVDDNAPRDDVLSAPPAAKQMLPRPKLPASERPKHFDSLPPSLLAFDTEPCDLTCL</sequence>
<protein>
    <submittedName>
        <fullName evidence="2">Uncharacterized protein</fullName>
    </submittedName>
</protein>
<organism evidence="2 3">
    <name type="scientific">Cymbomonas tetramitiformis</name>
    <dbReference type="NCBI Taxonomy" id="36881"/>
    <lineage>
        <taxon>Eukaryota</taxon>
        <taxon>Viridiplantae</taxon>
        <taxon>Chlorophyta</taxon>
        <taxon>Pyramimonadophyceae</taxon>
        <taxon>Pyramimonadales</taxon>
        <taxon>Pyramimonadaceae</taxon>
        <taxon>Cymbomonas</taxon>
    </lineage>
</organism>
<reference evidence="2 3" key="1">
    <citation type="journal article" date="2015" name="Genome Biol. Evol.">
        <title>Comparative Genomics of a Bacterivorous Green Alga Reveals Evolutionary Causalities and Consequences of Phago-Mixotrophic Mode of Nutrition.</title>
        <authorList>
            <person name="Burns J.A."/>
            <person name="Paasch A."/>
            <person name="Narechania A."/>
            <person name="Kim E."/>
        </authorList>
    </citation>
    <scope>NUCLEOTIDE SEQUENCE [LARGE SCALE GENOMIC DNA]</scope>
    <source>
        <strain evidence="2 3">PLY_AMNH</strain>
    </source>
</reference>